<accession>D8Q824</accession>
<feature type="compositionally biased region" description="Low complexity" evidence="1">
    <location>
        <begin position="871"/>
        <end position="901"/>
    </location>
</feature>
<feature type="compositionally biased region" description="Acidic residues" evidence="1">
    <location>
        <begin position="1"/>
        <end position="13"/>
    </location>
</feature>
<feature type="compositionally biased region" description="Polar residues" evidence="1">
    <location>
        <begin position="711"/>
        <end position="740"/>
    </location>
</feature>
<feature type="compositionally biased region" description="Low complexity" evidence="1">
    <location>
        <begin position="451"/>
        <end position="461"/>
    </location>
</feature>
<feature type="compositionally biased region" description="Polar residues" evidence="1">
    <location>
        <begin position="1078"/>
        <end position="1097"/>
    </location>
</feature>
<dbReference type="InParanoid" id="D8Q824"/>
<feature type="compositionally biased region" description="Basic and acidic residues" evidence="1">
    <location>
        <begin position="812"/>
        <end position="849"/>
    </location>
</feature>
<dbReference type="EMBL" id="GL377307">
    <property type="protein sequence ID" value="EFI96115.1"/>
    <property type="molecule type" value="Genomic_DNA"/>
</dbReference>
<feature type="region of interest" description="Disordered" evidence="1">
    <location>
        <begin position="711"/>
        <end position="750"/>
    </location>
</feature>
<feature type="compositionally biased region" description="Basic and acidic residues" evidence="1">
    <location>
        <begin position="967"/>
        <end position="976"/>
    </location>
</feature>
<evidence type="ECO:0000256" key="1">
    <source>
        <dbReference type="SAM" id="MobiDB-lite"/>
    </source>
</evidence>
<feature type="compositionally biased region" description="Polar residues" evidence="1">
    <location>
        <begin position="413"/>
        <end position="422"/>
    </location>
</feature>
<feature type="compositionally biased region" description="Low complexity" evidence="1">
    <location>
        <begin position="1048"/>
        <end position="1058"/>
    </location>
</feature>
<proteinExistence type="predicted"/>
<feature type="compositionally biased region" description="Polar residues" evidence="1">
    <location>
        <begin position="1279"/>
        <end position="1311"/>
    </location>
</feature>
<organism evidence="3">
    <name type="scientific">Schizophyllum commune (strain H4-8 / FGSC 9210)</name>
    <name type="common">Split gill fungus</name>
    <dbReference type="NCBI Taxonomy" id="578458"/>
    <lineage>
        <taxon>Eukaryota</taxon>
        <taxon>Fungi</taxon>
        <taxon>Dikarya</taxon>
        <taxon>Basidiomycota</taxon>
        <taxon>Agaricomycotina</taxon>
        <taxon>Agaricomycetes</taxon>
        <taxon>Agaricomycetidae</taxon>
        <taxon>Agaricales</taxon>
        <taxon>Schizophyllaceae</taxon>
        <taxon>Schizophyllum</taxon>
    </lineage>
</organism>
<feature type="compositionally biased region" description="Basic residues" evidence="1">
    <location>
        <begin position="1406"/>
        <end position="1417"/>
    </location>
</feature>
<feature type="compositionally biased region" description="Polar residues" evidence="1">
    <location>
        <begin position="65"/>
        <end position="84"/>
    </location>
</feature>
<feature type="compositionally biased region" description="Basic and acidic residues" evidence="1">
    <location>
        <begin position="997"/>
        <end position="1014"/>
    </location>
</feature>
<feature type="compositionally biased region" description="Low complexity" evidence="1">
    <location>
        <begin position="1431"/>
        <end position="1441"/>
    </location>
</feature>
<dbReference type="HOGENOM" id="CLU_250031_0_0_1"/>
<feature type="compositionally biased region" description="Basic residues" evidence="1">
    <location>
        <begin position="220"/>
        <end position="230"/>
    </location>
</feature>
<evidence type="ECO:0000313" key="3">
    <source>
        <dbReference type="Proteomes" id="UP000007431"/>
    </source>
</evidence>
<feature type="region of interest" description="Disordered" evidence="1">
    <location>
        <begin position="957"/>
        <end position="1064"/>
    </location>
</feature>
<name>D8Q824_SCHCM</name>
<feature type="compositionally biased region" description="Basic and acidic residues" evidence="1">
    <location>
        <begin position="1558"/>
        <end position="1591"/>
    </location>
</feature>
<feature type="region of interest" description="Disordered" evidence="1">
    <location>
        <begin position="1078"/>
        <end position="1141"/>
    </location>
</feature>
<reference evidence="2 3" key="1">
    <citation type="journal article" date="2010" name="Nat. Biotechnol.">
        <title>Genome sequence of the model mushroom Schizophyllum commune.</title>
        <authorList>
            <person name="Ohm R.A."/>
            <person name="de Jong J.F."/>
            <person name="Lugones L.G."/>
            <person name="Aerts A."/>
            <person name="Kothe E."/>
            <person name="Stajich J.E."/>
            <person name="de Vries R.P."/>
            <person name="Record E."/>
            <person name="Levasseur A."/>
            <person name="Baker S.E."/>
            <person name="Bartholomew K.A."/>
            <person name="Coutinho P.M."/>
            <person name="Erdmann S."/>
            <person name="Fowler T.J."/>
            <person name="Gathman A.C."/>
            <person name="Lombard V."/>
            <person name="Henrissat B."/>
            <person name="Knabe N."/>
            <person name="Kuees U."/>
            <person name="Lilly W.W."/>
            <person name="Lindquist E."/>
            <person name="Lucas S."/>
            <person name="Magnuson J.K."/>
            <person name="Piumi F."/>
            <person name="Raudaskoski M."/>
            <person name="Salamov A."/>
            <person name="Schmutz J."/>
            <person name="Schwarze F.W.M.R."/>
            <person name="vanKuyk P.A."/>
            <person name="Horton J.S."/>
            <person name="Grigoriev I.V."/>
            <person name="Woesten H.A.B."/>
        </authorList>
    </citation>
    <scope>NUCLEOTIDE SEQUENCE [LARGE SCALE GENOMIC DNA]</scope>
    <source>
        <strain evidence="3">H4-8 / FGSC 9210</strain>
    </source>
</reference>
<dbReference type="eggNOG" id="ENOG502SD3M">
    <property type="taxonomic scope" value="Eukaryota"/>
</dbReference>
<feature type="compositionally biased region" description="Low complexity" evidence="1">
    <location>
        <begin position="1535"/>
        <end position="1554"/>
    </location>
</feature>
<feature type="region of interest" description="Disordered" evidence="1">
    <location>
        <begin position="1219"/>
        <end position="1648"/>
    </location>
</feature>
<feature type="region of interest" description="Disordered" evidence="1">
    <location>
        <begin position="799"/>
        <end position="921"/>
    </location>
</feature>
<feature type="region of interest" description="Disordered" evidence="1">
    <location>
        <begin position="1"/>
        <end position="698"/>
    </location>
</feature>
<feature type="compositionally biased region" description="Low complexity" evidence="1">
    <location>
        <begin position="619"/>
        <end position="631"/>
    </location>
</feature>
<feature type="compositionally biased region" description="Polar residues" evidence="1">
    <location>
        <begin position="1333"/>
        <end position="1349"/>
    </location>
</feature>
<evidence type="ECO:0000313" key="2">
    <source>
        <dbReference type="EMBL" id="EFI96115.1"/>
    </source>
</evidence>
<dbReference type="VEuPathDB" id="FungiDB:SCHCODRAFT_02628519"/>
<dbReference type="Proteomes" id="UP000007431">
    <property type="component" value="Unassembled WGS sequence"/>
</dbReference>
<sequence length="1699" mass="180910">MATETENWDDDFEFGGQKTSRELDRDGAAPEGIKEDRSRPTHVSHGDGEGENWDADFEDEPMGSQEPTRFPQTIPDTIPNSVQLSPKRPREEDYDSEDDDEAEFGAHGEEEDKTVTARSRRPLAQERPPVPEIPREMLGLQIPHLPSAYSADAPQPHPRSPTASVFSVPAPSIQSSADSTAHMLGRTVSGDSRFDRSHPHVRSGHRLENLPPSPPIHKERERRRLRKKSRPTPVNEMNAAGPSSQPSEYPFARSSEDAHMQLDEGDAAIAVPQMPQTPPSGVGSPTGGSLLSRMSSVKKKWDAARRTKRGSVTPSEVADIAGHDDRRRSIDSRRSLSEDESRRGSIDSRTSNERHRRRQSVDPAMLAGGSRKAHRKSGKSMDWRLGMRKHRAVRDVVTSDDGLSMDEDDNEQTPRPQSTTSIDFEGLPPIPPVPAIQYDFDASKYGHHNNSCSSLGSSMSSPQMRRASLNPSPTPHGRHHSRSPTPLSRGSSPVPPLPEHPESSSNANGKDKAPAKLVKRKSMGFVQLRKSTRPLNSSVEDVAEDSAGEGPSGSQGELDTPIAPTRMSNFVRRISFGSKGPAPGGVANLLNTAPKQHKRTKSGGLLPPVELHTPPLPSPLGLSPVEPSPLSTPRGPQAVKGAASRPAGSTTANRAVGSGSIHSSLGRASPFSSPYASGGSGFGSGRGEHSGSSGRPGTQLIQAYSATGLSHTVSDAGTSRPSANMRRNSLSDLNMRRNTSSGGGLRIPARISQAQQGLRRDLGLVREFAGSVNEIRELRDTYNVLVSRVSGMLDEMRLEEPTAQPPATSPTKAEHSPTEAPKRGRPSQDSKRKSKDSRRESIDRRRSKDGTPTTPVKSRTPRSPFGRRSRSGTASSSNAPSLPSSSSQPSSSANSSITPSSDVSTPITSPLPPGTDPTTPLAKFSSRFASINNRYMLAWECADLLIELGGGAPPAVAGVAVSPSTESHPKPTRDASDQTVTSATTSTSDMLPPPPKTTRDRGDSEPGTRSHLEKSTSAPAQVGRTRAITLTDGESPMVGPGEGPTLPSSASGGRASTVGRGGGDLTQRQLTLLRDMLTSPTTHLQQRASSSTSMRPSESQRDSPLHVPAHLPSEDSGRTVVPHDSSAHQHGKRDANDPAVNREWTWDNYTIGGPAGHPSTARDDAAGLASASSLALPPEVTFETNPEVRRKRASRIGGLGMAGLRDMLRALKRGTVDPALAGESSSSLSTTTSQPAHSQPGIRKRASRNATLNAAGLPTPKGTVSTASGITVGRRRAKTSTGPPESINSSGRDTPYSRSETPYNHSENHATASRAHFEVPATPSKSSRDPYVHSNSSKITSKFSFHGNPSSLGVSGGGKSSPRRPSLASIFRIGGKSEKNEGREEAQESSGKPSKSALKEGAKSPRGSRLRVKRRPKNKDVPLPLPGSGSGSASPALGSSGAEDDYDRNGNRSMSTSAHGSGHGVEGSSSTVDDDEDEDWDRMDVDFDIPTADSRVSLGMGQPSTSVGLNSPHSSAERPHKASSGAETMSPRAMVRSSSGRSVSGPSAPGSSSSLFDRPTRLSNVEEDHAKGEDIRERKGSDRESPIDRRGPPLRIVPTHKNGSVRSMPAGPGPWNTGTFSPEPGASWKVEDSIDPLQPLPEPPRLAMTPENIKPLLENSREIKLRLADCIEEVRELLAGKEFKELRKAASGDMVGVAV</sequence>
<feature type="compositionally biased region" description="Polar residues" evidence="1">
    <location>
        <begin position="1502"/>
        <end position="1514"/>
    </location>
</feature>
<dbReference type="OMA" id="NWDDDFQ"/>
<feature type="compositionally biased region" description="Acidic residues" evidence="1">
    <location>
        <begin position="1472"/>
        <end position="1481"/>
    </location>
</feature>
<protein>
    <submittedName>
        <fullName evidence="2">Uncharacterized protein</fullName>
    </submittedName>
</protein>
<feature type="compositionally biased region" description="Basic and acidic residues" evidence="1">
    <location>
        <begin position="104"/>
        <end position="115"/>
    </location>
</feature>
<feature type="compositionally biased region" description="Basic and acidic residues" evidence="1">
    <location>
        <begin position="321"/>
        <end position="353"/>
    </location>
</feature>
<feature type="compositionally biased region" description="Acidic residues" evidence="1">
    <location>
        <begin position="49"/>
        <end position="61"/>
    </location>
</feature>
<keyword evidence="3" id="KW-1185">Reference proteome</keyword>
<feature type="compositionally biased region" description="Basic and acidic residues" evidence="1">
    <location>
        <begin position="1375"/>
        <end position="1386"/>
    </location>
</feature>
<gene>
    <name evidence="2" type="ORF">SCHCODRAFT_257512</name>
</gene>
<feature type="compositionally biased region" description="Low complexity" evidence="1">
    <location>
        <begin position="279"/>
        <end position="292"/>
    </location>
</feature>
<feature type="compositionally biased region" description="Polar residues" evidence="1">
    <location>
        <begin position="977"/>
        <end position="989"/>
    </location>
</feature>
<feature type="compositionally biased region" description="Low complexity" evidence="1">
    <location>
        <begin position="1224"/>
        <end position="1233"/>
    </location>
</feature>
<feature type="compositionally biased region" description="Acidic residues" evidence="1">
    <location>
        <begin position="92"/>
        <end position="103"/>
    </location>
</feature>
<feature type="compositionally biased region" description="Basic and acidic residues" evidence="1">
    <location>
        <begin position="19"/>
        <end position="48"/>
    </location>
</feature>